<gene>
    <name evidence="2" type="ORF">OH76DRAFT_1070193</name>
</gene>
<organism evidence="2 3">
    <name type="scientific">Lentinus brumalis</name>
    <dbReference type="NCBI Taxonomy" id="2498619"/>
    <lineage>
        <taxon>Eukaryota</taxon>
        <taxon>Fungi</taxon>
        <taxon>Dikarya</taxon>
        <taxon>Basidiomycota</taxon>
        <taxon>Agaricomycotina</taxon>
        <taxon>Agaricomycetes</taxon>
        <taxon>Polyporales</taxon>
        <taxon>Polyporaceae</taxon>
        <taxon>Lentinus</taxon>
    </lineage>
</organism>
<dbReference type="AlphaFoldDB" id="A0A371DNR4"/>
<dbReference type="Proteomes" id="UP000256964">
    <property type="component" value="Unassembled WGS sequence"/>
</dbReference>
<evidence type="ECO:0000313" key="2">
    <source>
        <dbReference type="EMBL" id="RDX54183.1"/>
    </source>
</evidence>
<dbReference type="EMBL" id="KZ857385">
    <property type="protein sequence ID" value="RDX54183.1"/>
    <property type="molecule type" value="Genomic_DNA"/>
</dbReference>
<reference evidence="2 3" key="1">
    <citation type="journal article" date="2018" name="Biotechnol. Biofuels">
        <title>Integrative visual omics of the white-rot fungus Polyporus brumalis exposes the biotechnological potential of its oxidative enzymes for delignifying raw plant biomass.</title>
        <authorList>
            <person name="Miyauchi S."/>
            <person name="Rancon A."/>
            <person name="Drula E."/>
            <person name="Hage H."/>
            <person name="Chaduli D."/>
            <person name="Favel A."/>
            <person name="Grisel S."/>
            <person name="Henrissat B."/>
            <person name="Herpoel-Gimbert I."/>
            <person name="Ruiz-Duenas F.J."/>
            <person name="Chevret D."/>
            <person name="Hainaut M."/>
            <person name="Lin J."/>
            <person name="Wang M."/>
            <person name="Pangilinan J."/>
            <person name="Lipzen A."/>
            <person name="Lesage-Meessen L."/>
            <person name="Navarro D."/>
            <person name="Riley R."/>
            <person name="Grigoriev I.V."/>
            <person name="Zhou S."/>
            <person name="Raouche S."/>
            <person name="Rosso M.N."/>
        </authorList>
    </citation>
    <scope>NUCLEOTIDE SEQUENCE [LARGE SCALE GENOMIC DNA]</scope>
    <source>
        <strain evidence="2 3">BRFM 1820</strain>
    </source>
</reference>
<proteinExistence type="predicted"/>
<feature type="region of interest" description="Disordered" evidence="1">
    <location>
        <begin position="1"/>
        <end position="68"/>
    </location>
</feature>
<evidence type="ECO:0000313" key="3">
    <source>
        <dbReference type="Proteomes" id="UP000256964"/>
    </source>
</evidence>
<sequence>MIARHRCPEYPPRPPGSPQASRPESESPLRLAGRAGVDLREHRRSDETPARVPPPLLPACARSTRRGSGATRMPCGRFRGHSSSCAHAASYTYCLSYVRARRSSTLPLRYRWVGRDRSVQSAQCSTYMQACSLFSLWTRGDGDFDVAYEPLEESGSCPGKQDRRCPDVDDTGCTAVLEFQDVAVQAVKRSGLCQPRSWQAHSLRVLSLLSTVARDIDRRSRPECQHTLPHTRCRSVLYGVRAYMHYAYLAERSCS</sequence>
<keyword evidence="3" id="KW-1185">Reference proteome</keyword>
<accession>A0A371DNR4</accession>
<name>A0A371DNR4_9APHY</name>
<feature type="compositionally biased region" description="Basic and acidic residues" evidence="1">
    <location>
        <begin position="37"/>
        <end position="49"/>
    </location>
</feature>
<protein>
    <submittedName>
        <fullName evidence="2">Uncharacterized protein</fullName>
    </submittedName>
</protein>
<evidence type="ECO:0000256" key="1">
    <source>
        <dbReference type="SAM" id="MobiDB-lite"/>
    </source>
</evidence>